<comment type="caution">
    <text evidence="3">The sequence shown here is derived from an EMBL/GenBank/DDBJ whole genome shotgun (WGS) entry which is preliminary data.</text>
</comment>
<dbReference type="Proteomes" id="UP000029091">
    <property type="component" value="Unassembled WGS sequence"/>
</dbReference>
<dbReference type="Pfam" id="PF07510">
    <property type="entry name" value="GmrSD_C"/>
    <property type="match status" value="1"/>
</dbReference>
<dbReference type="EMBL" id="JGZQ01000013">
    <property type="protein sequence ID" value="KFI95036.1"/>
    <property type="molecule type" value="Genomic_DNA"/>
</dbReference>
<evidence type="ECO:0000313" key="3">
    <source>
        <dbReference type="EMBL" id="KFI95036.1"/>
    </source>
</evidence>
<dbReference type="PANTHER" id="PTHR24094">
    <property type="entry name" value="SECRETED PROTEIN"/>
    <property type="match status" value="1"/>
</dbReference>
<feature type="transmembrane region" description="Helical" evidence="1">
    <location>
        <begin position="26"/>
        <end position="44"/>
    </location>
</feature>
<dbReference type="PANTHER" id="PTHR24094:SF15">
    <property type="entry name" value="AMP-DEPENDENT SYNTHETASE_LIGASE DOMAIN-CONTAINING PROTEIN-RELATED"/>
    <property type="match status" value="1"/>
</dbReference>
<keyword evidence="1" id="KW-0472">Membrane</keyword>
<name>A0A087DHN6_BIFAD</name>
<evidence type="ECO:0000259" key="2">
    <source>
        <dbReference type="Pfam" id="PF07510"/>
    </source>
</evidence>
<dbReference type="InterPro" id="IPR011089">
    <property type="entry name" value="GmrSD_C"/>
</dbReference>
<evidence type="ECO:0000313" key="4">
    <source>
        <dbReference type="Proteomes" id="UP000029091"/>
    </source>
</evidence>
<keyword evidence="1" id="KW-0812">Transmembrane</keyword>
<sequence>MTRHGSRDGTHFRKKLLNADGPVERILILLVIAVVAGVTIGLLMPKANPTVGEITGEYTASGSAAQTLQQLTVDDNQRHAGYDRDLFGFRQTDDDGNGCDVREDVLARDLTDVRYRQHGCKVESGTLADPYTGKTIHFVRGARTSSVVQIDHVVALENAWRSGANQWDRTKRYRFGNDMYNLLAVDGPANQEKGSASAAYWLPTNGAYRCDYVARQIGVKAKYGLTVTTKEKRAMLSVLRACPAQAVPEK</sequence>
<reference evidence="3 4" key="1">
    <citation type="submission" date="2014-03" db="EMBL/GenBank/DDBJ databases">
        <title>Genomics of Bifidobacteria.</title>
        <authorList>
            <person name="Ventura M."/>
            <person name="Milani C."/>
            <person name="Lugli G.A."/>
        </authorList>
    </citation>
    <scope>NUCLEOTIDE SEQUENCE [LARGE SCALE GENOMIC DNA]</scope>
    <source>
        <strain evidence="4">JCM 15918</strain>
    </source>
</reference>
<dbReference type="RefSeq" id="WP_033499985.1">
    <property type="nucleotide sequence ID" value="NZ_JDUX01000007.1"/>
</dbReference>
<organism evidence="3 4">
    <name type="scientific">Bifidobacterium adolescentis JCM 15918</name>
    <dbReference type="NCBI Taxonomy" id="1437612"/>
    <lineage>
        <taxon>Bacteria</taxon>
        <taxon>Bacillati</taxon>
        <taxon>Actinomycetota</taxon>
        <taxon>Actinomycetes</taxon>
        <taxon>Bifidobacteriales</taxon>
        <taxon>Bifidobacteriaceae</taxon>
        <taxon>Bifidobacterium</taxon>
    </lineage>
</organism>
<keyword evidence="1" id="KW-1133">Transmembrane helix</keyword>
<gene>
    <name evidence="3" type="ORF">BSTER_1645</name>
</gene>
<feature type="domain" description="GmrSD restriction endonucleases C-terminal" evidence="2">
    <location>
        <begin position="101"/>
        <end position="237"/>
    </location>
</feature>
<evidence type="ECO:0000256" key="1">
    <source>
        <dbReference type="SAM" id="Phobius"/>
    </source>
</evidence>
<proteinExistence type="predicted"/>
<dbReference type="AlphaFoldDB" id="A0A087DHN6"/>
<protein>
    <submittedName>
        <fullName evidence="3">Extracellular deoxyribonuclease</fullName>
    </submittedName>
</protein>
<accession>A0A087DHN6</accession>